<comment type="similarity">
    <text evidence="1">Belongs to the LysR transcriptional regulatory family.</text>
</comment>
<evidence type="ECO:0000256" key="2">
    <source>
        <dbReference type="ARBA" id="ARBA00023015"/>
    </source>
</evidence>
<dbReference type="Proteomes" id="UP001161422">
    <property type="component" value="Unassembled WGS sequence"/>
</dbReference>
<reference evidence="6" key="2">
    <citation type="submission" date="2023-01" db="EMBL/GenBank/DDBJ databases">
        <title>Draft genome sequence of Paraferrimonas sedimenticola strain NBRC 101628.</title>
        <authorList>
            <person name="Sun Q."/>
            <person name="Mori K."/>
        </authorList>
    </citation>
    <scope>NUCLEOTIDE SEQUENCE</scope>
    <source>
        <strain evidence="6">NBRC 101628</strain>
    </source>
</reference>
<keyword evidence="3" id="KW-0238">DNA-binding</keyword>
<reference evidence="6" key="1">
    <citation type="journal article" date="2014" name="Int. J. Syst. Evol. Microbiol.">
        <title>Complete genome sequence of Corynebacterium casei LMG S-19264T (=DSM 44701T), isolated from a smear-ripened cheese.</title>
        <authorList>
            <consortium name="US DOE Joint Genome Institute (JGI-PGF)"/>
            <person name="Walter F."/>
            <person name="Albersmeier A."/>
            <person name="Kalinowski J."/>
            <person name="Ruckert C."/>
        </authorList>
    </citation>
    <scope>NUCLEOTIDE SEQUENCE</scope>
    <source>
        <strain evidence="6">NBRC 101628</strain>
    </source>
</reference>
<keyword evidence="7" id="KW-1185">Reference proteome</keyword>
<dbReference type="InterPro" id="IPR036388">
    <property type="entry name" value="WH-like_DNA-bd_sf"/>
</dbReference>
<gene>
    <name evidence="6" type="ORF">GCM10007895_16090</name>
</gene>
<dbReference type="EMBL" id="BSNC01000004">
    <property type="protein sequence ID" value="GLP96303.1"/>
    <property type="molecule type" value="Genomic_DNA"/>
</dbReference>
<organism evidence="6 7">
    <name type="scientific">Paraferrimonas sedimenticola</name>
    <dbReference type="NCBI Taxonomy" id="375674"/>
    <lineage>
        <taxon>Bacteria</taxon>
        <taxon>Pseudomonadati</taxon>
        <taxon>Pseudomonadota</taxon>
        <taxon>Gammaproteobacteria</taxon>
        <taxon>Alteromonadales</taxon>
        <taxon>Ferrimonadaceae</taxon>
        <taxon>Paraferrimonas</taxon>
    </lineage>
</organism>
<protein>
    <submittedName>
        <fullName evidence="6">LysR family transcriptional regulator</fullName>
    </submittedName>
</protein>
<dbReference type="FunFam" id="1.10.10.10:FF:000001">
    <property type="entry name" value="LysR family transcriptional regulator"/>
    <property type="match status" value="1"/>
</dbReference>
<evidence type="ECO:0000256" key="4">
    <source>
        <dbReference type="ARBA" id="ARBA00023163"/>
    </source>
</evidence>
<dbReference type="Gene3D" id="3.40.190.290">
    <property type="match status" value="1"/>
</dbReference>
<dbReference type="Pfam" id="PF00126">
    <property type="entry name" value="HTH_1"/>
    <property type="match status" value="1"/>
</dbReference>
<dbReference type="CDD" id="cd05466">
    <property type="entry name" value="PBP2_LTTR_substrate"/>
    <property type="match status" value="1"/>
</dbReference>
<evidence type="ECO:0000313" key="6">
    <source>
        <dbReference type="EMBL" id="GLP96303.1"/>
    </source>
</evidence>
<evidence type="ECO:0000313" key="7">
    <source>
        <dbReference type="Proteomes" id="UP001161422"/>
    </source>
</evidence>
<keyword evidence="4" id="KW-0804">Transcription</keyword>
<dbReference type="SUPFAM" id="SSF46785">
    <property type="entry name" value="Winged helix' DNA-binding domain"/>
    <property type="match status" value="1"/>
</dbReference>
<accession>A0AA37RWF3</accession>
<dbReference type="InterPro" id="IPR000847">
    <property type="entry name" value="LysR_HTH_N"/>
</dbReference>
<dbReference type="RefSeq" id="WP_095505260.1">
    <property type="nucleotide sequence ID" value="NZ_BSNC01000004.1"/>
</dbReference>
<dbReference type="GO" id="GO:0000976">
    <property type="term" value="F:transcription cis-regulatory region binding"/>
    <property type="evidence" value="ECO:0007669"/>
    <property type="project" value="TreeGrafter"/>
</dbReference>
<dbReference type="PROSITE" id="PS50931">
    <property type="entry name" value="HTH_LYSR"/>
    <property type="match status" value="1"/>
</dbReference>
<dbReference type="InterPro" id="IPR005119">
    <property type="entry name" value="LysR_subst-bd"/>
</dbReference>
<proteinExistence type="inferred from homology"/>
<dbReference type="SUPFAM" id="SSF53850">
    <property type="entry name" value="Periplasmic binding protein-like II"/>
    <property type="match status" value="1"/>
</dbReference>
<dbReference type="PANTHER" id="PTHR30126">
    <property type="entry name" value="HTH-TYPE TRANSCRIPTIONAL REGULATOR"/>
    <property type="match status" value="1"/>
</dbReference>
<evidence type="ECO:0000256" key="3">
    <source>
        <dbReference type="ARBA" id="ARBA00023125"/>
    </source>
</evidence>
<evidence type="ECO:0000259" key="5">
    <source>
        <dbReference type="PROSITE" id="PS50931"/>
    </source>
</evidence>
<dbReference type="Pfam" id="PF03466">
    <property type="entry name" value="LysR_substrate"/>
    <property type="match status" value="1"/>
</dbReference>
<feature type="domain" description="HTH lysR-type" evidence="5">
    <location>
        <begin position="2"/>
        <end position="59"/>
    </location>
</feature>
<dbReference type="GO" id="GO:0003700">
    <property type="term" value="F:DNA-binding transcription factor activity"/>
    <property type="evidence" value="ECO:0007669"/>
    <property type="project" value="InterPro"/>
</dbReference>
<dbReference type="Gene3D" id="1.10.10.10">
    <property type="entry name" value="Winged helix-like DNA-binding domain superfamily/Winged helix DNA-binding domain"/>
    <property type="match status" value="1"/>
</dbReference>
<keyword evidence="2" id="KW-0805">Transcription regulation</keyword>
<evidence type="ECO:0000256" key="1">
    <source>
        <dbReference type="ARBA" id="ARBA00009437"/>
    </source>
</evidence>
<comment type="caution">
    <text evidence="6">The sequence shown here is derived from an EMBL/GenBank/DDBJ whole genome shotgun (WGS) entry which is preliminary data.</text>
</comment>
<dbReference type="PANTHER" id="PTHR30126:SF91">
    <property type="entry name" value="LYSR FAMILY TRANSCRIPTIONAL REGULATOR"/>
    <property type="match status" value="1"/>
</dbReference>
<dbReference type="InterPro" id="IPR036390">
    <property type="entry name" value="WH_DNA-bd_sf"/>
</dbReference>
<dbReference type="AlphaFoldDB" id="A0AA37RWF3"/>
<name>A0AA37RWF3_9GAMM</name>
<sequence length="293" mass="32572">MINLDHLVIFITAVEQGSFSGASRALKRSVSNVSTSISNLESDLNVTLFDRSKKYPTLTPGGERLFSHAQTLLRQAARLDHIAQDVNNSVEEQFNIGVGEEVPMSLIEERIAKTIRQFPNTKFRLVRDSRDQLQSRFESGELDVLIRVEAGLETDADFYTFEIFDMVPVCSPDSALADGEIVANELMIASRQLICESLFDNDMLRAEVTLATDVMLVSAMSDLIKMVEQDIGWAYISLIEAEDRAAAGTLKIITPEYSLINRGAALDFCIMPANQLGPVAQFIKSQFTEKCYS</sequence>